<accession>A0A0M4NDB3</accession>
<evidence type="ECO:0000313" key="2">
    <source>
        <dbReference type="Proteomes" id="UP000056502"/>
    </source>
</evidence>
<sequence>MKWERIRNNTLGLSRFTKKKFFLIFTATEYCGSMSYPKRQKLFDFF</sequence>
<dbReference type="EMBL" id="CP012604">
    <property type="protein sequence ID" value="ALE41789.1"/>
    <property type="molecule type" value="Genomic_DNA"/>
</dbReference>
<dbReference type="PATRIC" id="fig|1279460.3.peg.4764"/>
<dbReference type="AlphaFoldDB" id="A0A0M4NDB3"/>
<proteinExistence type="predicted"/>
<gene>
    <name evidence="1" type="ORF">G436_4661</name>
</gene>
<dbReference type="Proteomes" id="UP000056502">
    <property type="component" value="Chromosome II"/>
</dbReference>
<reference evidence="1 2" key="1">
    <citation type="journal article" date="2015" name="Genome Announc.">
        <title>Whole-Genome Sequence of Leptospira interrogans Serovar Hardjo Subtype Hardjoprajitno Strain Norma, Isolated from Cattle in a Leptospirosis Outbreak in Brazil.</title>
        <authorList>
            <person name="Cosate M.R."/>
            <person name="Soares S.C."/>
            <person name="Mendes T.A."/>
            <person name="Raittz R.T."/>
            <person name="Moreira E.C."/>
            <person name="Leite R."/>
            <person name="Fernandes G.R."/>
            <person name="Haddad J.P."/>
            <person name="Ortega J.M."/>
        </authorList>
    </citation>
    <scope>NUCLEOTIDE SEQUENCE [LARGE SCALE GENOMIC DNA]</scope>
    <source>
        <strain evidence="1 2">Norma</strain>
    </source>
</reference>
<name>A0A0M4NDB3_LEPIR</name>
<protein>
    <submittedName>
        <fullName evidence="1">Uncharacterized protein</fullName>
    </submittedName>
</protein>
<evidence type="ECO:0000313" key="1">
    <source>
        <dbReference type="EMBL" id="ALE41789.1"/>
    </source>
</evidence>
<organism evidence="1">
    <name type="scientific">Leptospira interrogans serovar Hardjo str. Norma</name>
    <dbReference type="NCBI Taxonomy" id="1279460"/>
    <lineage>
        <taxon>Bacteria</taxon>
        <taxon>Pseudomonadati</taxon>
        <taxon>Spirochaetota</taxon>
        <taxon>Spirochaetia</taxon>
        <taxon>Leptospirales</taxon>
        <taxon>Leptospiraceae</taxon>
        <taxon>Leptospira</taxon>
    </lineage>
</organism>